<dbReference type="Gene3D" id="3.20.20.140">
    <property type="entry name" value="Metal-dependent hydrolases"/>
    <property type="match status" value="1"/>
</dbReference>
<dbReference type="STRING" id="1449350.OCH239_20970"/>
<dbReference type="CDD" id="cd07433">
    <property type="entry name" value="PHP_PolIIIA_DnaE1"/>
    <property type="match status" value="1"/>
</dbReference>
<dbReference type="EC" id="2.7.7.7" evidence="3"/>
<dbReference type="GO" id="GO:0006260">
    <property type="term" value="P:DNA replication"/>
    <property type="evidence" value="ECO:0007669"/>
    <property type="project" value="UniProtKB-KW"/>
</dbReference>
<dbReference type="SMART" id="SM00481">
    <property type="entry name" value="POLIIIAc"/>
    <property type="match status" value="1"/>
</dbReference>
<keyword evidence="9" id="KW-0239">DNA-directed DNA polymerase</keyword>
<dbReference type="GO" id="GO:0003676">
    <property type="term" value="F:nucleic acid binding"/>
    <property type="evidence" value="ECO:0007669"/>
    <property type="project" value="InterPro"/>
</dbReference>
<keyword evidence="15" id="KW-1185">Reference proteome</keyword>
<evidence type="ECO:0000259" key="13">
    <source>
        <dbReference type="SMART" id="SM00481"/>
    </source>
</evidence>
<evidence type="ECO:0000256" key="1">
    <source>
        <dbReference type="ARBA" id="ARBA00004496"/>
    </source>
</evidence>
<evidence type="ECO:0000256" key="2">
    <source>
        <dbReference type="ARBA" id="ARBA00009496"/>
    </source>
</evidence>
<dbReference type="GO" id="GO:0003887">
    <property type="term" value="F:DNA-directed DNA polymerase activity"/>
    <property type="evidence" value="ECO:0007669"/>
    <property type="project" value="UniProtKB-KW"/>
</dbReference>
<evidence type="ECO:0000256" key="4">
    <source>
        <dbReference type="ARBA" id="ARBA00019114"/>
    </source>
</evidence>
<dbReference type="InterPro" id="IPR011708">
    <property type="entry name" value="DNA_pol3_alpha_NTPase_dom"/>
</dbReference>
<gene>
    <name evidence="14" type="ORF">OCH239_20970</name>
</gene>
<dbReference type="InterPro" id="IPR029460">
    <property type="entry name" value="DNAPol_HHH"/>
</dbReference>
<comment type="catalytic activity">
    <reaction evidence="12">
        <text>DNA(n) + a 2'-deoxyribonucleoside 5'-triphosphate = DNA(n+1) + diphosphate</text>
        <dbReference type="Rhea" id="RHEA:22508"/>
        <dbReference type="Rhea" id="RHEA-COMP:17339"/>
        <dbReference type="Rhea" id="RHEA-COMP:17340"/>
        <dbReference type="ChEBI" id="CHEBI:33019"/>
        <dbReference type="ChEBI" id="CHEBI:61560"/>
        <dbReference type="ChEBI" id="CHEBI:173112"/>
        <dbReference type="EC" id="2.7.7.7"/>
    </reaction>
</comment>
<dbReference type="OrthoDB" id="9803237at2"/>
<dbReference type="PANTHER" id="PTHR32294:SF0">
    <property type="entry name" value="DNA POLYMERASE III SUBUNIT ALPHA"/>
    <property type="match status" value="1"/>
</dbReference>
<evidence type="ECO:0000313" key="14">
    <source>
        <dbReference type="EMBL" id="ETX14827.1"/>
    </source>
</evidence>
<name>X7EFX4_9RHOB</name>
<dbReference type="AlphaFoldDB" id="X7EFX4"/>
<protein>
    <recommendedName>
        <fullName evidence="4">DNA polymerase III subunit alpha</fullName>
        <ecNumber evidence="3">2.7.7.7</ecNumber>
    </recommendedName>
</protein>
<keyword evidence="6" id="KW-0808">Transferase</keyword>
<dbReference type="Pfam" id="PF01336">
    <property type="entry name" value="tRNA_anti-codon"/>
    <property type="match status" value="1"/>
</dbReference>
<evidence type="ECO:0000256" key="10">
    <source>
        <dbReference type="ARBA" id="ARBA00025611"/>
    </source>
</evidence>
<keyword evidence="8" id="KW-0235">DNA replication</keyword>
<evidence type="ECO:0000256" key="12">
    <source>
        <dbReference type="ARBA" id="ARBA00049244"/>
    </source>
</evidence>
<comment type="caution">
    <text evidence="14">The sequence shown here is derived from an EMBL/GenBank/DDBJ whole genome shotgun (WGS) entry which is preliminary data.</text>
</comment>
<evidence type="ECO:0000256" key="11">
    <source>
        <dbReference type="ARBA" id="ARBA00026073"/>
    </source>
</evidence>
<evidence type="ECO:0000313" key="15">
    <source>
        <dbReference type="Proteomes" id="UP000022447"/>
    </source>
</evidence>
<dbReference type="InterPro" id="IPR040982">
    <property type="entry name" value="DNA_pol3_finger"/>
</dbReference>
<dbReference type="Pfam" id="PF07733">
    <property type="entry name" value="DNA_pol3_alpha"/>
    <property type="match status" value="1"/>
</dbReference>
<dbReference type="Proteomes" id="UP000022447">
    <property type="component" value="Unassembled WGS sequence"/>
</dbReference>
<dbReference type="GO" id="GO:0005737">
    <property type="term" value="C:cytoplasm"/>
    <property type="evidence" value="ECO:0007669"/>
    <property type="project" value="UniProtKB-SubCell"/>
</dbReference>
<comment type="similarity">
    <text evidence="2">Belongs to the DNA polymerase type-C family. DnaE subfamily.</text>
</comment>
<dbReference type="InterPro" id="IPR004805">
    <property type="entry name" value="DnaE2/DnaE/PolC"/>
</dbReference>
<accession>X7EFX4</accession>
<comment type="subunit">
    <text evidence="11">DNA polymerase III contains a core (composed of alpha, epsilon and theta chains) that associates with a tau subunit. This core dimerizes to form the POLIII' complex. PolIII' associates with the gamma complex (composed of gamma, delta, delta', psi and chi chains) and with the beta chain to form the complete DNA polymerase III complex.</text>
</comment>
<dbReference type="InterPro" id="IPR041931">
    <property type="entry name" value="DNA_pol3_alpha_thumb_dom"/>
</dbReference>
<proteinExistence type="inferred from homology"/>
<dbReference type="InterPro" id="IPR049821">
    <property type="entry name" value="PolIIIA_DnaE1_PHP"/>
</dbReference>
<dbReference type="InterPro" id="IPR003141">
    <property type="entry name" value="Pol/His_phosphatase_N"/>
</dbReference>
<comment type="subcellular location">
    <subcellularLocation>
        <location evidence="1">Cytoplasm</location>
    </subcellularLocation>
</comment>
<dbReference type="EMBL" id="JALZ01000008">
    <property type="protein sequence ID" value="ETX14827.1"/>
    <property type="molecule type" value="Genomic_DNA"/>
</dbReference>
<evidence type="ECO:0000256" key="5">
    <source>
        <dbReference type="ARBA" id="ARBA00022490"/>
    </source>
</evidence>
<comment type="function">
    <text evidence="10">DNA polymerase III is a complex, multichain enzyme responsible for most of the replicative synthesis in bacteria. This DNA polymerase also exhibits 3' to 5' exonuclease activity. The alpha chain is the DNA polymerase.</text>
</comment>
<dbReference type="InterPro" id="IPR016195">
    <property type="entry name" value="Pol/histidinol_Pase-like"/>
</dbReference>
<dbReference type="CDD" id="cd04485">
    <property type="entry name" value="DnaE_OBF"/>
    <property type="match status" value="1"/>
</dbReference>
<dbReference type="NCBIfam" id="NF004226">
    <property type="entry name" value="PRK05673.1"/>
    <property type="match status" value="1"/>
</dbReference>
<sequence>MSSAPRFIHLRVHTEYSLLEGAVRLKKLPGLCESMGMPAVAVTDTNNLFAALEFSVGAAGAGIQPIVGCQMDLRYVDPQQGERPRDPAPVVLLAQSERGYEHLMKLNSCLYLRGDGEKGHITLGELEAHSEDIICLTGGADGPVGMLLRQGSRGAAEALLVRLHAAFHDRLYVELQRHPGEGGAPEKEVQTERGFVEMAYEMGLPLVATNDVHFPKTEMYEAHDALLCIADGAYVDQQDERRRLTPQHYFKSPQEMVTLFADLPEAVENTVEIAQRCAFKVYKRDPILPRFADDEVDELRRQANEGLKNRLAVIPHAVPVEEYQKRLDFELGIIEGMGFPGYFLIVADFIKWAKEHDIPVGPGRGSGAGSLVAYALTITDLDPLRYSLLFERFLNPERVSMPDFDIDFCMDRREEVIRYVQEKYGRDKVGQIITFGALLSKAAVRDVGRVLQMPFMHVDRLSKMIPVEGVKPVSIEKALKDEPRLAEEARKEEVVNRLLTYGQQVEGLLRNASTHAAGVVIGDRPLDHLVPLYQDPRSDMPATQFNMKWVEQAGLVKFDFLGLKTLTVIQNAIDLIHKSGRDLHVSADGQTIYEPFDGAENDIGQIPLDDEVTYELYAKAKTVAVFQVESSGMMDALKRMKPTCIEDIVALVALYRPGPMENIPVYCDVKNGKRERAGIHPSIDHILDETQGIIVYQEQVMQIAQEMAGYSLGGADLLRRAMGKKIQEAMDAERPKFIEGAKANGVDQDKAVEVWHLLDKFANYGFNKSHAAAYAVVSYQTAWLKANHPVEFMAGVMNCDIHLTDKLAIYFEEVKKGLELPWVAPCVNRSIETFDVVNGELVYALGALKNVGLDAMRLVVEGRGDQPFATLYDFARRVDLKRVGKRPLEMMARAGAFDQLDRNRRRVFDSLDALVAYSAAVHEQKNSNQVSLFGDAGDDLPEPRLPPVNDWLPAERLSEEFKAVGFYLSGHPLDDYMAPLKRRQVMTLDEVQRKAEAQPFLAKMAGVVAARQERKSARGNRFAFVALSDPTGAYEVTLFSETLEKSREHLETGMKVVITCEATLESDQLKLLGRAVAPVDVAVADAGSMGLRIFLDQAPAIQHVASILTRAAGQLPKAARGPVQILLPGSCGLPGDTVIDLQEEFPVTPEIKGAVKSLGGVLAVEDF</sequence>
<dbReference type="SUPFAM" id="SSF89550">
    <property type="entry name" value="PHP domain-like"/>
    <property type="match status" value="1"/>
</dbReference>
<keyword evidence="7" id="KW-0548">Nucleotidyltransferase</keyword>
<reference evidence="14 15" key="1">
    <citation type="submission" date="2014-01" db="EMBL/GenBank/DDBJ databases">
        <title>Roseivivax halodurans JCM 10272 Genome Sequencing.</title>
        <authorList>
            <person name="Lai Q."/>
            <person name="Li G."/>
            <person name="Shao Z."/>
        </authorList>
    </citation>
    <scope>NUCLEOTIDE SEQUENCE [LARGE SCALE GENOMIC DNA]</scope>
    <source>
        <strain evidence="14 15">JCM 10272</strain>
    </source>
</reference>
<evidence type="ECO:0000256" key="7">
    <source>
        <dbReference type="ARBA" id="ARBA00022695"/>
    </source>
</evidence>
<dbReference type="InterPro" id="IPR004365">
    <property type="entry name" value="NA-bd_OB_tRNA"/>
</dbReference>
<feature type="domain" description="Polymerase/histidinol phosphatase N-terminal" evidence="13">
    <location>
        <begin position="8"/>
        <end position="75"/>
    </location>
</feature>
<dbReference type="GO" id="GO:0008408">
    <property type="term" value="F:3'-5' exonuclease activity"/>
    <property type="evidence" value="ECO:0007669"/>
    <property type="project" value="InterPro"/>
</dbReference>
<dbReference type="eggNOG" id="COG0587">
    <property type="taxonomic scope" value="Bacteria"/>
</dbReference>
<dbReference type="NCBIfam" id="TIGR00594">
    <property type="entry name" value="polc"/>
    <property type="match status" value="1"/>
</dbReference>
<dbReference type="Gene3D" id="1.10.150.870">
    <property type="match status" value="1"/>
</dbReference>
<organism evidence="14 15">
    <name type="scientific">Roseivivax halodurans JCM 10272</name>
    <dbReference type="NCBI Taxonomy" id="1449350"/>
    <lineage>
        <taxon>Bacteria</taxon>
        <taxon>Pseudomonadati</taxon>
        <taxon>Pseudomonadota</taxon>
        <taxon>Alphaproteobacteria</taxon>
        <taxon>Rhodobacterales</taxon>
        <taxon>Roseobacteraceae</taxon>
        <taxon>Roseivivax</taxon>
    </lineage>
</organism>
<evidence type="ECO:0000256" key="8">
    <source>
        <dbReference type="ARBA" id="ARBA00022705"/>
    </source>
</evidence>
<dbReference type="Pfam" id="PF02811">
    <property type="entry name" value="PHP"/>
    <property type="match status" value="1"/>
</dbReference>
<evidence type="ECO:0000256" key="9">
    <source>
        <dbReference type="ARBA" id="ARBA00022932"/>
    </source>
</evidence>
<dbReference type="RefSeq" id="WP_037261720.1">
    <property type="nucleotide sequence ID" value="NZ_JALZ01000008.1"/>
</dbReference>
<dbReference type="Pfam" id="PF17657">
    <property type="entry name" value="DNA_pol3_finger"/>
    <property type="match status" value="1"/>
</dbReference>
<evidence type="ECO:0000256" key="6">
    <source>
        <dbReference type="ARBA" id="ARBA00022679"/>
    </source>
</evidence>
<dbReference type="Gene3D" id="1.10.10.1600">
    <property type="entry name" value="Bacterial DNA polymerase III alpha subunit, thumb domain"/>
    <property type="match status" value="1"/>
</dbReference>
<dbReference type="InterPro" id="IPR004013">
    <property type="entry name" value="PHP_dom"/>
</dbReference>
<keyword evidence="5" id="KW-0963">Cytoplasm</keyword>
<dbReference type="Pfam" id="PF14579">
    <property type="entry name" value="HHH_6"/>
    <property type="match status" value="1"/>
</dbReference>
<evidence type="ECO:0000256" key="3">
    <source>
        <dbReference type="ARBA" id="ARBA00012417"/>
    </source>
</evidence>
<dbReference type="PANTHER" id="PTHR32294">
    <property type="entry name" value="DNA POLYMERASE III SUBUNIT ALPHA"/>
    <property type="match status" value="1"/>
</dbReference>
<dbReference type="PATRIC" id="fig|1449350.3.peg.2022"/>